<gene>
    <name evidence="10 14" type="primary">miaA</name>
    <name evidence="14" type="ORF">ENU66_05910</name>
</gene>
<dbReference type="GO" id="GO:0006400">
    <property type="term" value="P:tRNA modification"/>
    <property type="evidence" value="ECO:0007669"/>
    <property type="project" value="TreeGrafter"/>
</dbReference>
<dbReference type="PANTHER" id="PTHR11088:SF60">
    <property type="entry name" value="TRNA DIMETHYLALLYLTRANSFERASE"/>
    <property type="match status" value="1"/>
</dbReference>
<dbReference type="HAMAP" id="MF_00185">
    <property type="entry name" value="IPP_trans"/>
    <property type="match status" value="1"/>
</dbReference>
<evidence type="ECO:0000256" key="1">
    <source>
        <dbReference type="ARBA" id="ARBA00001946"/>
    </source>
</evidence>
<dbReference type="GO" id="GO:0052381">
    <property type="term" value="F:tRNA dimethylallyltransferase activity"/>
    <property type="evidence" value="ECO:0007669"/>
    <property type="project" value="UniProtKB-UniRule"/>
</dbReference>
<dbReference type="EC" id="2.5.1.75" evidence="10"/>
<evidence type="ECO:0000256" key="11">
    <source>
        <dbReference type="RuleBase" id="RU003783"/>
    </source>
</evidence>
<dbReference type="Gene3D" id="3.40.50.300">
    <property type="entry name" value="P-loop containing nucleotide triphosphate hydrolases"/>
    <property type="match status" value="1"/>
</dbReference>
<comment type="similarity">
    <text evidence="3 10 13">Belongs to the IPP transferase family.</text>
</comment>
<sequence>MKIICIIGPTACGKKEIAKYLLAKFGNSIRFISCDSRKVYRYMDIGTAKPEKPLREFFELIDIKNPDEIYSAGDFARDAERVITQILNSGRIPVIIGGTPLYYKALFSEFFEEPKKDPEIRQYLLNRLKEEGVEKLYEELKIIDPETAKKLHPKDWLRITRALEIYYNTGMPASEARRKLRAKRTFEPEYIGITQPNPELYKKIEERTKKMFSEGLIEETKKILEMGYSEKLPSLNTIGYRETIKYLKGEFTLEEAIYKTIKSTKIYARRQKMFFKNFENVSWYDVTKEINQLFERLDGEIQKRIS</sequence>
<evidence type="ECO:0000256" key="5">
    <source>
        <dbReference type="ARBA" id="ARBA00022694"/>
    </source>
</evidence>
<comment type="function">
    <text evidence="2 10 12">Catalyzes the transfer of a dimethylallyl group onto the adenine at position 37 in tRNAs that read codons beginning with uridine, leading to the formation of N6-(dimethylallyl)adenosine (i(6)A).</text>
</comment>
<dbReference type="SUPFAM" id="SSF52540">
    <property type="entry name" value="P-loop containing nucleoside triphosphate hydrolases"/>
    <property type="match status" value="2"/>
</dbReference>
<comment type="subunit">
    <text evidence="10">Monomer.</text>
</comment>
<evidence type="ECO:0000256" key="13">
    <source>
        <dbReference type="RuleBase" id="RU003785"/>
    </source>
</evidence>
<evidence type="ECO:0000256" key="4">
    <source>
        <dbReference type="ARBA" id="ARBA00022679"/>
    </source>
</evidence>
<evidence type="ECO:0000256" key="7">
    <source>
        <dbReference type="ARBA" id="ARBA00022840"/>
    </source>
</evidence>
<feature type="region of interest" description="Interaction with substrate tRNA" evidence="10">
    <location>
        <begin position="35"/>
        <end position="38"/>
    </location>
</feature>
<evidence type="ECO:0000313" key="14">
    <source>
        <dbReference type="EMBL" id="HGL17841.1"/>
    </source>
</evidence>
<dbReference type="InterPro" id="IPR039657">
    <property type="entry name" value="Dimethylallyltransferase"/>
</dbReference>
<keyword evidence="4 10" id="KW-0808">Transferase</keyword>
<dbReference type="Pfam" id="PF01715">
    <property type="entry name" value="IPPT"/>
    <property type="match status" value="1"/>
</dbReference>
<feature type="binding site" evidence="10">
    <location>
        <begin position="8"/>
        <end position="15"/>
    </location>
    <ligand>
        <name>ATP</name>
        <dbReference type="ChEBI" id="CHEBI:30616"/>
    </ligand>
</feature>
<comment type="cofactor">
    <cofactor evidence="1 10">
        <name>Mg(2+)</name>
        <dbReference type="ChEBI" id="CHEBI:18420"/>
    </cofactor>
</comment>
<dbReference type="NCBIfam" id="TIGR00174">
    <property type="entry name" value="miaA"/>
    <property type="match status" value="1"/>
</dbReference>
<keyword evidence="8 10" id="KW-0460">Magnesium</keyword>
<evidence type="ECO:0000256" key="8">
    <source>
        <dbReference type="ARBA" id="ARBA00022842"/>
    </source>
</evidence>
<keyword evidence="6 10" id="KW-0547">Nucleotide-binding</keyword>
<dbReference type="GO" id="GO:0005524">
    <property type="term" value="F:ATP binding"/>
    <property type="evidence" value="ECO:0007669"/>
    <property type="project" value="UniProtKB-UniRule"/>
</dbReference>
<dbReference type="PANTHER" id="PTHR11088">
    <property type="entry name" value="TRNA DIMETHYLALLYLTRANSFERASE"/>
    <property type="match status" value="1"/>
</dbReference>
<keyword evidence="5 10" id="KW-0819">tRNA processing</keyword>
<comment type="catalytic activity">
    <reaction evidence="9 10 11">
        <text>adenosine(37) in tRNA + dimethylallyl diphosphate = N(6)-dimethylallyladenosine(37) in tRNA + diphosphate</text>
        <dbReference type="Rhea" id="RHEA:26482"/>
        <dbReference type="Rhea" id="RHEA-COMP:10162"/>
        <dbReference type="Rhea" id="RHEA-COMP:10375"/>
        <dbReference type="ChEBI" id="CHEBI:33019"/>
        <dbReference type="ChEBI" id="CHEBI:57623"/>
        <dbReference type="ChEBI" id="CHEBI:74411"/>
        <dbReference type="ChEBI" id="CHEBI:74415"/>
        <dbReference type="EC" id="2.5.1.75"/>
    </reaction>
</comment>
<comment type="caution">
    <text evidence="14">The sequence shown here is derived from an EMBL/GenBank/DDBJ whole genome shotgun (WGS) entry which is preliminary data.</text>
</comment>
<dbReference type="AlphaFoldDB" id="A0A7V3ZYN6"/>
<evidence type="ECO:0000256" key="2">
    <source>
        <dbReference type="ARBA" id="ARBA00003213"/>
    </source>
</evidence>
<accession>A0A7V3ZYN6</accession>
<evidence type="ECO:0000256" key="9">
    <source>
        <dbReference type="ARBA" id="ARBA00049563"/>
    </source>
</evidence>
<evidence type="ECO:0000256" key="3">
    <source>
        <dbReference type="ARBA" id="ARBA00005842"/>
    </source>
</evidence>
<reference evidence="14" key="1">
    <citation type="journal article" date="2020" name="mSystems">
        <title>Genome- and Community-Level Interaction Insights into Carbon Utilization and Element Cycling Functions of Hydrothermarchaeota in Hydrothermal Sediment.</title>
        <authorList>
            <person name="Zhou Z."/>
            <person name="Liu Y."/>
            <person name="Xu W."/>
            <person name="Pan J."/>
            <person name="Luo Z.H."/>
            <person name="Li M."/>
        </authorList>
    </citation>
    <scope>NUCLEOTIDE SEQUENCE [LARGE SCALE GENOMIC DNA]</scope>
    <source>
        <strain evidence="14">SpSt-69</strain>
    </source>
</reference>
<comment type="caution">
    <text evidence="10">Lacks conserved residue(s) required for the propagation of feature annotation.</text>
</comment>
<evidence type="ECO:0000256" key="10">
    <source>
        <dbReference type="HAMAP-Rule" id="MF_00185"/>
    </source>
</evidence>
<dbReference type="InterPro" id="IPR027417">
    <property type="entry name" value="P-loop_NTPase"/>
</dbReference>
<dbReference type="EMBL" id="DTDJ01000036">
    <property type="protein sequence ID" value="HGL17841.1"/>
    <property type="molecule type" value="Genomic_DNA"/>
</dbReference>
<name>A0A7V3ZYN6_UNCW3</name>
<dbReference type="Gene3D" id="1.10.20.140">
    <property type="match status" value="1"/>
</dbReference>
<evidence type="ECO:0000256" key="12">
    <source>
        <dbReference type="RuleBase" id="RU003784"/>
    </source>
</evidence>
<feature type="site" description="Interaction with substrate tRNA" evidence="10">
    <location>
        <position position="121"/>
    </location>
</feature>
<dbReference type="InterPro" id="IPR018022">
    <property type="entry name" value="IPT"/>
</dbReference>
<organism evidence="14">
    <name type="scientific">candidate division WOR-3 bacterium</name>
    <dbReference type="NCBI Taxonomy" id="2052148"/>
    <lineage>
        <taxon>Bacteria</taxon>
        <taxon>Bacteria division WOR-3</taxon>
    </lineage>
</organism>
<keyword evidence="7 10" id="KW-0067">ATP-binding</keyword>
<evidence type="ECO:0000256" key="6">
    <source>
        <dbReference type="ARBA" id="ARBA00022741"/>
    </source>
</evidence>
<feature type="site" description="Interaction with substrate tRNA" evidence="10">
    <location>
        <position position="99"/>
    </location>
</feature>
<proteinExistence type="inferred from homology"/>
<protein>
    <recommendedName>
        <fullName evidence="10">tRNA dimethylallyltransferase</fullName>
        <ecNumber evidence="10">2.5.1.75</ecNumber>
    </recommendedName>
    <alternativeName>
        <fullName evidence="10">Dimethylallyl diphosphate:tRNA dimethylallyltransferase</fullName>
        <shortName evidence="10">DMAPP:tRNA dimethylallyltransferase</shortName>
        <shortName evidence="10">DMATase</shortName>
    </alternativeName>
    <alternativeName>
        <fullName evidence="10">Isopentenyl-diphosphate:tRNA isopentenyltransferase</fullName>
        <shortName evidence="10">IPP transferase</shortName>
        <shortName evidence="10">IPPT</shortName>
        <shortName evidence="10">IPTase</shortName>
    </alternativeName>
</protein>